<sequence>MKASIFRHGMNLWPPYLFAGIHVTAISDDYRHIRVELRQRFWNVNYVRTHFGGNLFSMTDPFWMLALLKNMGPKYFVWDKAGSIDFVKPGKGVVFTEFKLDQAMIDQLKAQAAGGDKVLHWFENEILDARGDVVARVRKQVYIRLKPDQR</sequence>
<dbReference type="Pfam" id="PF14539">
    <property type="entry name" value="DUF4442"/>
    <property type="match status" value="1"/>
</dbReference>
<organism evidence="1 2">
    <name type="scientific">Stenotrophomonas ginsengisoli</name>
    <dbReference type="NCBI Taxonomy" id="336566"/>
    <lineage>
        <taxon>Bacteria</taxon>
        <taxon>Pseudomonadati</taxon>
        <taxon>Pseudomonadota</taxon>
        <taxon>Gammaproteobacteria</taxon>
        <taxon>Lysobacterales</taxon>
        <taxon>Lysobacteraceae</taxon>
        <taxon>Stenotrophomonas</taxon>
    </lineage>
</organism>
<dbReference type="PATRIC" id="fig|336566.3.peg.1177"/>
<dbReference type="OrthoDB" id="9814774at2"/>
<protein>
    <submittedName>
        <fullName evidence="1">Tetrameric acyl-CoA thioesterase</fullName>
    </submittedName>
</protein>
<accession>A0A0R0D3X5</accession>
<dbReference type="InterPro" id="IPR029069">
    <property type="entry name" value="HotDog_dom_sf"/>
</dbReference>
<keyword evidence="2" id="KW-1185">Reference proteome</keyword>
<evidence type="ECO:0000313" key="1">
    <source>
        <dbReference type="EMBL" id="KRG76809.1"/>
    </source>
</evidence>
<gene>
    <name evidence="1" type="ORF">ABB30_08840</name>
</gene>
<proteinExistence type="predicted"/>
<dbReference type="EMBL" id="LDJM01000021">
    <property type="protein sequence ID" value="KRG76809.1"/>
    <property type="molecule type" value="Genomic_DNA"/>
</dbReference>
<dbReference type="RefSeq" id="WP_057637934.1">
    <property type="nucleotide sequence ID" value="NZ_LDJM01000021.1"/>
</dbReference>
<dbReference type="AlphaFoldDB" id="A0A0R0D3X5"/>
<dbReference type="Proteomes" id="UP000050956">
    <property type="component" value="Unassembled WGS sequence"/>
</dbReference>
<name>A0A0R0D3X5_9GAMM</name>
<dbReference type="InterPro" id="IPR027961">
    <property type="entry name" value="DUF4442"/>
</dbReference>
<dbReference type="STRING" id="336566.ABB30_08840"/>
<dbReference type="Gene3D" id="3.10.129.10">
    <property type="entry name" value="Hotdog Thioesterase"/>
    <property type="match status" value="1"/>
</dbReference>
<comment type="caution">
    <text evidence="1">The sequence shown here is derived from an EMBL/GenBank/DDBJ whole genome shotgun (WGS) entry which is preliminary data.</text>
</comment>
<reference evidence="1 2" key="1">
    <citation type="submission" date="2015-05" db="EMBL/GenBank/DDBJ databases">
        <title>Genome sequencing and analysis of members of genus Stenotrophomonas.</title>
        <authorList>
            <person name="Patil P.P."/>
            <person name="Midha S."/>
            <person name="Patil P.B."/>
        </authorList>
    </citation>
    <scope>NUCLEOTIDE SEQUENCE [LARGE SCALE GENOMIC DNA]</scope>
    <source>
        <strain evidence="1 2">DSM 24757</strain>
    </source>
</reference>
<evidence type="ECO:0000313" key="2">
    <source>
        <dbReference type="Proteomes" id="UP000050956"/>
    </source>
</evidence>
<dbReference type="SUPFAM" id="SSF54637">
    <property type="entry name" value="Thioesterase/thiol ester dehydrase-isomerase"/>
    <property type="match status" value="1"/>
</dbReference>